<evidence type="ECO:0000313" key="18">
    <source>
        <dbReference type="EMBL" id="KAK9677628.1"/>
    </source>
</evidence>
<dbReference type="SUPFAM" id="SSF52540">
    <property type="entry name" value="P-loop containing nucleoside triphosphate hydrolases"/>
    <property type="match status" value="1"/>
</dbReference>
<evidence type="ECO:0000256" key="11">
    <source>
        <dbReference type="ARBA" id="ARBA00023125"/>
    </source>
</evidence>
<evidence type="ECO:0000256" key="9">
    <source>
        <dbReference type="ARBA" id="ARBA00023043"/>
    </source>
</evidence>
<dbReference type="InterPro" id="IPR013783">
    <property type="entry name" value="Ig-like_fold"/>
</dbReference>
<dbReference type="FunFam" id="1.20.5.190:FF:000003">
    <property type="entry name" value="Calmodulin-binding transcription activator 2"/>
    <property type="match status" value="1"/>
</dbReference>
<feature type="repeat" description="ANK" evidence="15">
    <location>
        <begin position="641"/>
        <end position="673"/>
    </location>
</feature>
<dbReference type="PROSITE" id="PS50096">
    <property type="entry name" value="IQ"/>
    <property type="match status" value="2"/>
</dbReference>
<feature type="domain" description="CG-1" evidence="17">
    <location>
        <begin position="15"/>
        <end position="141"/>
    </location>
</feature>
<dbReference type="AlphaFoldDB" id="A0AAW1HN28"/>
<keyword evidence="11" id="KW-0238">DNA-binding</keyword>
<evidence type="ECO:0000256" key="16">
    <source>
        <dbReference type="SAM" id="MobiDB-lite"/>
    </source>
</evidence>
<dbReference type="Proteomes" id="UP001443914">
    <property type="component" value="Unassembled WGS sequence"/>
</dbReference>
<dbReference type="InterPro" id="IPR002909">
    <property type="entry name" value="IPT_dom"/>
</dbReference>
<name>A0AAW1HN28_SAPOF</name>
<sequence>MADRRSVTSGIRLDLQQLQLEAQHRWLRPAEICEVLRNFQKFHISSEPPNRPPSGSLFLFDRKVLRYYRKDGHNWRKKKDGKTVKEAHEKLKVEGVDVLHCYYAHGEDRECFQRRSYWLLDEEYMHIVFVHYLEVKQGNRSSIRDVDTVSSSSPISNSFTSSASASYNEAFGGNSGSPSAVSSLTSAYEDIESEDNYQAMSKYPSSLNLPHGEDNFANDKIGGLMSSNILPATNPYKGEQLTDPGVNYVALPQTGNGYHDENRYTTFDLASWEDVFQQCTRNSGGLPLQPVIPSSLPGGTPGDFIDFSHLLDVGFGTNSGSEGSLAPQMSKRNNPKELSSAEFPDTSNTSSAAKQQLLGSIRAEEGLQKVDSFSKWMTKELDGVDDLNVKSSSSLSWQNIDTDADVDDPSIQLENYSMSPSVGQDQLFDIHDFSPSCASMESETKVLITGKFLVRPSEVSKCNWSCMFGEVEVPAEVLGNGVLCCYAPPHNAGRVPFYVTCSNRFACSQVREFEFLVESEDFNSRNISIGVKEKQLLLQLERLLSMRSPGSLDSYYYIKQQPVVNKIFLLMEDELCLGVENHMKEKLLLWLLDKLSEDGKGANILDEDGQGLLHIAAALGYDWIIPATLTAGVSVNFRDINGCTALHWAASFGREETVALLVALGAASGALTDPSPEFPLGRTAADLASANGFKGISGFLAEHSLTAHLETLTVSERNLHGTLESSISKAVQTIRQKVATPSTCDGSDLSLKDSLEAVRNATQAAGRIHQVFRMQSLQRKQNSDSIGNDESLLTDERLLSLISSKVHKPGHPDQLVHSAAVQIQKKYRGWKKRKEFLIIRERVVKIQAHVRGRQVRKRYNTVVWSVGILEKVILRWRRKGTGLRGFRPDALNSPIVESKPPEEDDYDYLKQGRKQTEERLQKALVRVKSMVQYPEGRAQYRRLLTAVEGFQKNQQQARSSSLSRSEILPSEAEDDMIDVESLFDDDNFMAIAFE</sequence>
<comment type="similarity">
    <text evidence="2">Belongs to the CAMTA family.</text>
</comment>
<dbReference type="FunFam" id="2.60.40.10:FF:000314">
    <property type="entry name" value="Calmodulin-binding transcription activator 2"/>
    <property type="match status" value="1"/>
</dbReference>
<proteinExistence type="inferred from homology"/>
<dbReference type="GO" id="GO:0005516">
    <property type="term" value="F:calmodulin binding"/>
    <property type="evidence" value="ECO:0007669"/>
    <property type="project" value="UniProtKB-KW"/>
</dbReference>
<dbReference type="InterPro" id="IPR014756">
    <property type="entry name" value="Ig_E-set"/>
</dbReference>
<keyword evidence="19" id="KW-1185">Reference proteome</keyword>
<evidence type="ECO:0000256" key="3">
    <source>
        <dbReference type="ARBA" id="ARBA00022553"/>
    </source>
</evidence>
<evidence type="ECO:0000256" key="8">
    <source>
        <dbReference type="ARBA" id="ARBA00023016"/>
    </source>
</evidence>
<evidence type="ECO:0000256" key="6">
    <source>
        <dbReference type="ARBA" id="ARBA00022860"/>
    </source>
</evidence>
<keyword evidence="12" id="KW-0010">Activator</keyword>
<keyword evidence="14" id="KW-0539">Nucleus</keyword>
<dbReference type="SMART" id="SM01076">
    <property type="entry name" value="CG-1"/>
    <property type="match status" value="1"/>
</dbReference>
<evidence type="ECO:0000256" key="12">
    <source>
        <dbReference type="ARBA" id="ARBA00023159"/>
    </source>
</evidence>
<dbReference type="PROSITE" id="PS50297">
    <property type="entry name" value="ANK_REP_REGION"/>
    <property type="match status" value="1"/>
</dbReference>
<evidence type="ECO:0000256" key="7">
    <source>
        <dbReference type="ARBA" id="ARBA00023015"/>
    </source>
</evidence>
<gene>
    <name evidence="18" type="ORF">RND81_11G156700</name>
</gene>
<dbReference type="GO" id="GO:0003712">
    <property type="term" value="F:transcription coregulator activity"/>
    <property type="evidence" value="ECO:0007669"/>
    <property type="project" value="TreeGrafter"/>
</dbReference>
<dbReference type="SUPFAM" id="SSF48403">
    <property type="entry name" value="Ankyrin repeat"/>
    <property type="match status" value="1"/>
</dbReference>
<dbReference type="InterPro" id="IPR036770">
    <property type="entry name" value="Ankyrin_rpt-contain_sf"/>
</dbReference>
<evidence type="ECO:0000256" key="10">
    <source>
        <dbReference type="ARBA" id="ARBA00023054"/>
    </source>
</evidence>
<evidence type="ECO:0000256" key="5">
    <source>
        <dbReference type="ARBA" id="ARBA00022837"/>
    </source>
</evidence>
<dbReference type="PROSITE" id="PS51437">
    <property type="entry name" value="CG_1"/>
    <property type="match status" value="1"/>
</dbReference>
<feature type="region of interest" description="Disordered" evidence="16">
    <location>
        <begin position="319"/>
        <end position="352"/>
    </location>
</feature>
<comment type="caution">
    <text evidence="18">The sequence shown here is derived from an EMBL/GenBank/DDBJ whole genome shotgun (WGS) entry which is preliminary data.</text>
</comment>
<keyword evidence="4" id="KW-0677">Repeat</keyword>
<evidence type="ECO:0000256" key="2">
    <source>
        <dbReference type="ARBA" id="ARBA00008267"/>
    </source>
</evidence>
<dbReference type="GO" id="GO:0009409">
    <property type="term" value="P:response to cold"/>
    <property type="evidence" value="ECO:0007669"/>
    <property type="project" value="UniProtKB-ARBA"/>
</dbReference>
<evidence type="ECO:0000256" key="13">
    <source>
        <dbReference type="ARBA" id="ARBA00023163"/>
    </source>
</evidence>
<dbReference type="SMART" id="SM00248">
    <property type="entry name" value="ANK"/>
    <property type="match status" value="2"/>
</dbReference>
<evidence type="ECO:0000256" key="14">
    <source>
        <dbReference type="ARBA" id="ARBA00023242"/>
    </source>
</evidence>
<comment type="subcellular location">
    <subcellularLocation>
        <location evidence="1">Nucleus</location>
    </subcellularLocation>
</comment>
<keyword evidence="13" id="KW-0804">Transcription</keyword>
<evidence type="ECO:0000256" key="4">
    <source>
        <dbReference type="ARBA" id="ARBA00022737"/>
    </source>
</evidence>
<organism evidence="18 19">
    <name type="scientific">Saponaria officinalis</name>
    <name type="common">Common soapwort</name>
    <name type="synonym">Lychnis saponaria</name>
    <dbReference type="NCBI Taxonomy" id="3572"/>
    <lineage>
        <taxon>Eukaryota</taxon>
        <taxon>Viridiplantae</taxon>
        <taxon>Streptophyta</taxon>
        <taxon>Embryophyta</taxon>
        <taxon>Tracheophyta</taxon>
        <taxon>Spermatophyta</taxon>
        <taxon>Magnoliopsida</taxon>
        <taxon>eudicotyledons</taxon>
        <taxon>Gunneridae</taxon>
        <taxon>Pentapetalae</taxon>
        <taxon>Caryophyllales</taxon>
        <taxon>Caryophyllaceae</taxon>
        <taxon>Caryophylleae</taxon>
        <taxon>Saponaria</taxon>
    </lineage>
</organism>
<dbReference type="SMART" id="SM00015">
    <property type="entry name" value="IQ"/>
    <property type="match status" value="2"/>
</dbReference>
<evidence type="ECO:0000256" key="1">
    <source>
        <dbReference type="ARBA" id="ARBA00004123"/>
    </source>
</evidence>
<evidence type="ECO:0000256" key="15">
    <source>
        <dbReference type="PROSITE-ProRule" id="PRU00023"/>
    </source>
</evidence>
<dbReference type="Pfam" id="PF00612">
    <property type="entry name" value="IQ"/>
    <property type="match status" value="2"/>
</dbReference>
<evidence type="ECO:0000313" key="19">
    <source>
        <dbReference type="Proteomes" id="UP001443914"/>
    </source>
</evidence>
<dbReference type="InterPro" id="IPR000048">
    <property type="entry name" value="IQ_motif_EF-hand-BS"/>
</dbReference>
<dbReference type="Pfam" id="PF01833">
    <property type="entry name" value="TIG"/>
    <property type="match status" value="1"/>
</dbReference>
<dbReference type="PROSITE" id="PS50088">
    <property type="entry name" value="ANK_REPEAT"/>
    <property type="match status" value="1"/>
</dbReference>
<dbReference type="EMBL" id="JBDFQZ010000011">
    <property type="protein sequence ID" value="KAK9677628.1"/>
    <property type="molecule type" value="Genomic_DNA"/>
</dbReference>
<reference evidence="18" key="1">
    <citation type="submission" date="2024-03" db="EMBL/GenBank/DDBJ databases">
        <title>WGS assembly of Saponaria officinalis var. Norfolk2.</title>
        <authorList>
            <person name="Jenkins J."/>
            <person name="Shu S."/>
            <person name="Grimwood J."/>
            <person name="Barry K."/>
            <person name="Goodstein D."/>
            <person name="Schmutz J."/>
            <person name="Leebens-Mack J."/>
            <person name="Osbourn A."/>
        </authorList>
    </citation>
    <scope>NUCLEOTIDE SEQUENCE [LARGE SCALE GENOMIC DNA]</scope>
    <source>
        <strain evidence="18">JIC</strain>
    </source>
</reference>
<keyword evidence="8" id="KW-0346">Stress response</keyword>
<dbReference type="InterPro" id="IPR002110">
    <property type="entry name" value="Ankyrin_rpt"/>
</dbReference>
<dbReference type="GO" id="GO:0006357">
    <property type="term" value="P:regulation of transcription by RNA polymerase II"/>
    <property type="evidence" value="ECO:0007669"/>
    <property type="project" value="TreeGrafter"/>
</dbReference>
<dbReference type="Gene3D" id="2.60.40.10">
    <property type="entry name" value="Immunoglobulins"/>
    <property type="match status" value="1"/>
</dbReference>
<keyword evidence="5" id="KW-0106">Calcium</keyword>
<accession>A0AAW1HN28</accession>
<keyword evidence="9 15" id="KW-0040">ANK repeat</keyword>
<dbReference type="GO" id="GO:0003690">
    <property type="term" value="F:double-stranded DNA binding"/>
    <property type="evidence" value="ECO:0007669"/>
    <property type="project" value="TreeGrafter"/>
</dbReference>
<keyword evidence="7" id="KW-0805">Transcription regulation</keyword>
<keyword evidence="10" id="KW-0175">Coiled coil</keyword>
<keyword evidence="6" id="KW-0112">Calmodulin-binding</keyword>
<dbReference type="InterPro" id="IPR005559">
    <property type="entry name" value="CG-1_dom"/>
</dbReference>
<dbReference type="CDD" id="cd00102">
    <property type="entry name" value="IPT"/>
    <property type="match status" value="1"/>
</dbReference>
<dbReference type="SUPFAM" id="SSF81296">
    <property type="entry name" value="E set domains"/>
    <property type="match status" value="1"/>
</dbReference>
<dbReference type="Pfam" id="PF03859">
    <property type="entry name" value="CG-1"/>
    <property type="match status" value="1"/>
</dbReference>
<dbReference type="Pfam" id="PF12796">
    <property type="entry name" value="Ank_2"/>
    <property type="match status" value="1"/>
</dbReference>
<keyword evidence="3" id="KW-0597">Phosphoprotein</keyword>
<protein>
    <recommendedName>
        <fullName evidence="17">CG-1 domain-containing protein</fullName>
    </recommendedName>
</protein>
<dbReference type="Gene3D" id="1.20.5.190">
    <property type="match status" value="1"/>
</dbReference>
<dbReference type="InterPro" id="IPR027417">
    <property type="entry name" value="P-loop_NTPase"/>
</dbReference>
<dbReference type="CDD" id="cd23767">
    <property type="entry name" value="IQCD"/>
    <property type="match status" value="1"/>
</dbReference>
<evidence type="ECO:0000259" key="17">
    <source>
        <dbReference type="PROSITE" id="PS51437"/>
    </source>
</evidence>
<dbReference type="Gene3D" id="1.25.40.20">
    <property type="entry name" value="Ankyrin repeat-containing domain"/>
    <property type="match status" value="1"/>
</dbReference>
<dbReference type="GO" id="GO:0005634">
    <property type="term" value="C:nucleus"/>
    <property type="evidence" value="ECO:0007669"/>
    <property type="project" value="UniProtKB-SubCell"/>
</dbReference>
<dbReference type="PANTHER" id="PTHR23335">
    <property type="entry name" value="CALMODULIN-BINDING TRANSCRIPTION ACTIVATOR CAMTA"/>
    <property type="match status" value="1"/>
</dbReference>
<dbReference type="PANTHER" id="PTHR23335:SF29">
    <property type="entry name" value="CALMODULIN-BINDING TRANSCRIPTION ACTIVATOR 1"/>
    <property type="match status" value="1"/>
</dbReference>